<dbReference type="EMBL" id="KV924183">
    <property type="protein sequence ID" value="PIO39703.1"/>
    <property type="molecule type" value="Genomic_DNA"/>
</dbReference>
<feature type="compositionally biased region" description="Basic residues" evidence="1">
    <location>
        <begin position="188"/>
        <end position="199"/>
    </location>
</feature>
<feature type="compositionally biased region" description="Low complexity" evidence="1">
    <location>
        <begin position="116"/>
        <end position="130"/>
    </location>
</feature>
<name>A0A2G9SJK7_AQUCT</name>
<accession>A0A2G9SJK7</accession>
<dbReference type="AlphaFoldDB" id="A0A2G9SJK7"/>
<proteinExistence type="predicted"/>
<feature type="compositionally biased region" description="Acidic residues" evidence="1">
    <location>
        <begin position="80"/>
        <end position="96"/>
    </location>
</feature>
<evidence type="ECO:0000313" key="2">
    <source>
        <dbReference type="EMBL" id="PIO39703.1"/>
    </source>
</evidence>
<evidence type="ECO:0000256" key="1">
    <source>
        <dbReference type="SAM" id="MobiDB-lite"/>
    </source>
</evidence>
<reference evidence="2" key="1">
    <citation type="submission" date="2017-08" db="EMBL/GenBank/DDBJ databases">
        <title>Assembly of the North American Bullfrog Genome.</title>
        <authorList>
            <person name="Warren R.L."/>
            <person name="Vandervalk B.P."/>
            <person name="Kucuk E."/>
            <person name="Birol I."/>
            <person name="Helbing C."/>
            <person name="Pandoh P."/>
            <person name="Behsaz B."/>
            <person name="Mohamadi H."/>
            <person name="Chu J."/>
            <person name="Jackman S."/>
            <person name="Hammond S.A."/>
            <person name="Veldhoen N."/>
            <person name="Kirk H."/>
            <person name="Zhao Y."/>
            <person name="Coope R."/>
            <person name="Pleasance S."/>
            <person name="Moore R."/>
            <person name="Holt R."/>
        </authorList>
    </citation>
    <scope>NUCLEOTIDE SEQUENCE</scope>
    <source>
        <strain evidence="2">Bruno</strain>
        <tissue evidence="2">Liver</tissue>
    </source>
</reference>
<sequence length="199" mass="22089">VRFYAKCKADFSSCILQTLIFKEEYRASYSSLTYTKSWIAHWPNHTAELLVDPGDARKQLSGQHNYRTRAALEEPTGAAEDLDNENGSSDEADAESEAIAASGVTSDDEEKPGWNSDGSSSSDYSSDYSDWTADAGINLQPPKKTPKVKNKKAESSSEDEGAEKFKQKQSKKERKKGTEEKDGPSASPKKRKPKERKQK</sequence>
<feature type="non-terminal residue" evidence="2">
    <location>
        <position position="199"/>
    </location>
</feature>
<protein>
    <submittedName>
        <fullName evidence="2">Uncharacterized protein</fullName>
    </submittedName>
</protein>
<feature type="region of interest" description="Disordered" evidence="1">
    <location>
        <begin position="70"/>
        <end position="199"/>
    </location>
</feature>
<gene>
    <name evidence="2" type="ORF">AB205_0093960</name>
</gene>
<feature type="non-terminal residue" evidence="2">
    <location>
        <position position="1"/>
    </location>
</feature>
<organism evidence="2">
    <name type="scientific">Aquarana catesbeiana</name>
    <name type="common">American bullfrog</name>
    <name type="synonym">Rana catesbeiana</name>
    <dbReference type="NCBI Taxonomy" id="8400"/>
    <lineage>
        <taxon>Eukaryota</taxon>
        <taxon>Metazoa</taxon>
        <taxon>Chordata</taxon>
        <taxon>Craniata</taxon>
        <taxon>Vertebrata</taxon>
        <taxon>Euteleostomi</taxon>
        <taxon>Amphibia</taxon>
        <taxon>Batrachia</taxon>
        <taxon>Anura</taxon>
        <taxon>Neobatrachia</taxon>
        <taxon>Ranoidea</taxon>
        <taxon>Ranidae</taxon>
        <taxon>Aquarana</taxon>
    </lineage>
</organism>